<feature type="domain" description="PAS" evidence="11">
    <location>
        <begin position="158"/>
        <end position="202"/>
    </location>
</feature>
<protein>
    <recommendedName>
        <fullName evidence="2">histidine kinase</fullName>
        <ecNumber evidence="2">2.7.13.3</ecNumber>
    </recommendedName>
</protein>
<evidence type="ECO:0000259" key="12">
    <source>
        <dbReference type="PROSITE" id="PS50113"/>
    </source>
</evidence>
<dbReference type="CDD" id="cd17535">
    <property type="entry name" value="REC_NarL-like"/>
    <property type="match status" value="1"/>
</dbReference>
<keyword evidence="5" id="KW-0547">Nucleotide-binding</keyword>
<dbReference type="GO" id="GO:0000155">
    <property type="term" value="F:phosphorelay sensor kinase activity"/>
    <property type="evidence" value="ECO:0007669"/>
    <property type="project" value="InterPro"/>
</dbReference>
<dbReference type="AlphaFoldDB" id="A0A3D9V8D7"/>
<feature type="domain" description="PAC" evidence="12">
    <location>
        <begin position="355"/>
        <end position="405"/>
    </location>
</feature>
<dbReference type="GO" id="GO:0016020">
    <property type="term" value="C:membrane"/>
    <property type="evidence" value="ECO:0007669"/>
    <property type="project" value="InterPro"/>
</dbReference>
<feature type="domain" description="Response regulatory" evidence="10">
    <location>
        <begin position="7"/>
        <end position="123"/>
    </location>
</feature>
<dbReference type="Pfam" id="PF07730">
    <property type="entry name" value="HisKA_3"/>
    <property type="match status" value="1"/>
</dbReference>
<dbReference type="PROSITE" id="PS50113">
    <property type="entry name" value="PAC"/>
    <property type="match status" value="1"/>
</dbReference>
<dbReference type="SUPFAM" id="SSF55785">
    <property type="entry name" value="PYP-like sensor domain (PAS domain)"/>
    <property type="match status" value="2"/>
</dbReference>
<dbReference type="Gene3D" id="1.20.5.1930">
    <property type="match status" value="1"/>
</dbReference>
<evidence type="ECO:0000256" key="5">
    <source>
        <dbReference type="ARBA" id="ARBA00022741"/>
    </source>
</evidence>
<dbReference type="GO" id="GO:0005524">
    <property type="term" value="F:ATP binding"/>
    <property type="evidence" value="ECO:0007669"/>
    <property type="project" value="UniProtKB-KW"/>
</dbReference>
<dbReference type="Pfam" id="PF02518">
    <property type="entry name" value="HATPase_c"/>
    <property type="match status" value="1"/>
</dbReference>
<dbReference type="Gene3D" id="3.30.450.20">
    <property type="entry name" value="PAS domain"/>
    <property type="match status" value="2"/>
</dbReference>
<dbReference type="Gene3D" id="3.30.565.10">
    <property type="entry name" value="Histidine kinase-like ATPase, C-terminal domain"/>
    <property type="match status" value="1"/>
</dbReference>
<dbReference type="InterPro" id="IPR050482">
    <property type="entry name" value="Sensor_HK_TwoCompSys"/>
</dbReference>
<dbReference type="CDD" id="cd00130">
    <property type="entry name" value="PAS"/>
    <property type="match status" value="2"/>
</dbReference>
<dbReference type="SMART" id="SM00387">
    <property type="entry name" value="HATPase_c"/>
    <property type="match status" value="1"/>
</dbReference>
<dbReference type="InterPro" id="IPR000014">
    <property type="entry name" value="PAS"/>
</dbReference>
<dbReference type="RefSeq" id="WP_115850997.1">
    <property type="nucleotide sequence ID" value="NZ_QTUC01000001.1"/>
</dbReference>
<name>A0A3D9V8D7_THECX</name>
<dbReference type="Pfam" id="PF13426">
    <property type="entry name" value="PAS_9"/>
    <property type="match status" value="2"/>
</dbReference>
<dbReference type="SMART" id="SM00091">
    <property type="entry name" value="PAS"/>
    <property type="match status" value="2"/>
</dbReference>
<dbReference type="EMBL" id="QTUC01000001">
    <property type="protein sequence ID" value="REF37556.1"/>
    <property type="molecule type" value="Genomic_DNA"/>
</dbReference>
<dbReference type="InterPro" id="IPR011712">
    <property type="entry name" value="Sig_transdc_His_kin_sub3_dim/P"/>
</dbReference>
<keyword evidence="8" id="KW-0902">Two-component regulatory system</keyword>
<dbReference type="InterPro" id="IPR058245">
    <property type="entry name" value="NreC/VraR/RcsB-like_REC"/>
</dbReference>
<evidence type="ECO:0000256" key="9">
    <source>
        <dbReference type="PROSITE-ProRule" id="PRU00169"/>
    </source>
</evidence>
<feature type="modified residue" description="4-aspartylphosphate" evidence="9">
    <location>
        <position position="58"/>
    </location>
</feature>
<dbReference type="Pfam" id="PF00072">
    <property type="entry name" value="Response_reg"/>
    <property type="match status" value="1"/>
</dbReference>
<evidence type="ECO:0000256" key="1">
    <source>
        <dbReference type="ARBA" id="ARBA00000085"/>
    </source>
</evidence>
<dbReference type="SMART" id="SM00086">
    <property type="entry name" value="PAC"/>
    <property type="match status" value="2"/>
</dbReference>
<proteinExistence type="predicted"/>
<dbReference type="PROSITE" id="PS50112">
    <property type="entry name" value="PAS"/>
    <property type="match status" value="2"/>
</dbReference>
<dbReference type="SUPFAM" id="SSF55874">
    <property type="entry name" value="ATPase domain of HSP90 chaperone/DNA topoisomerase II/histidine kinase"/>
    <property type="match status" value="1"/>
</dbReference>
<evidence type="ECO:0000259" key="10">
    <source>
        <dbReference type="PROSITE" id="PS50110"/>
    </source>
</evidence>
<dbReference type="OrthoDB" id="9764154at2"/>
<evidence type="ECO:0000256" key="4">
    <source>
        <dbReference type="ARBA" id="ARBA00022679"/>
    </source>
</evidence>
<dbReference type="SUPFAM" id="SSF52172">
    <property type="entry name" value="CheY-like"/>
    <property type="match status" value="1"/>
</dbReference>
<dbReference type="EC" id="2.7.13.3" evidence="2"/>
<reference evidence="13 14" key="1">
    <citation type="submission" date="2018-08" db="EMBL/GenBank/DDBJ databases">
        <title>Sequencing the genomes of 1000 actinobacteria strains.</title>
        <authorList>
            <person name="Klenk H.-P."/>
        </authorList>
    </citation>
    <scope>NUCLEOTIDE SEQUENCE [LARGE SCALE GENOMIC DNA]</scope>
    <source>
        <strain evidence="13 14">DSM 22891</strain>
    </source>
</reference>
<gene>
    <name evidence="13" type="ORF">DFJ64_3000</name>
</gene>
<keyword evidence="6" id="KW-0418">Kinase</keyword>
<dbReference type="InterPro" id="IPR003594">
    <property type="entry name" value="HATPase_dom"/>
</dbReference>
<organism evidence="13 14">
    <name type="scientific">Thermasporomyces composti</name>
    <dbReference type="NCBI Taxonomy" id="696763"/>
    <lineage>
        <taxon>Bacteria</taxon>
        <taxon>Bacillati</taxon>
        <taxon>Actinomycetota</taxon>
        <taxon>Actinomycetes</taxon>
        <taxon>Propionibacteriales</taxon>
        <taxon>Nocardioidaceae</taxon>
        <taxon>Thermasporomyces</taxon>
    </lineage>
</organism>
<dbReference type="PROSITE" id="PS50110">
    <property type="entry name" value="RESPONSE_REGULATORY"/>
    <property type="match status" value="1"/>
</dbReference>
<dbReference type="InterPro" id="IPR036890">
    <property type="entry name" value="HATPase_C_sf"/>
</dbReference>
<dbReference type="PANTHER" id="PTHR24421:SF10">
    <property type="entry name" value="NITRATE_NITRITE SENSOR PROTEIN NARQ"/>
    <property type="match status" value="1"/>
</dbReference>
<accession>A0A3D9V8D7</accession>
<keyword evidence="7" id="KW-0067">ATP-binding</keyword>
<dbReference type="GO" id="GO:0046983">
    <property type="term" value="F:protein dimerization activity"/>
    <property type="evidence" value="ECO:0007669"/>
    <property type="project" value="InterPro"/>
</dbReference>
<evidence type="ECO:0000256" key="2">
    <source>
        <dbReference type="ARBA" id="ARBA00012438"/>
    </source>
</evidence>
<evidence type="ECO:0000256" key="3">
    <source>
        <dbReference type="ARBA" id="ARBA00022553"/>
    </source>
</evidence>
<keyword evidence="4" id="KW-0808">Transferase</keyword>
<dbReference type="Proteomes" id="UP000256485">
    <property type="component" value="Unassembled WGS sequence"/>
</dbReference>
<comment type="catalytic activity">
    <reaction evidence="1">
        <text>ATP + protein L-histidine = ADP + protein N-phospho-L-histidine.</text>
        <dbReference type="EC" id="2.7.13.3"/>
    </reaction>
</comment>
<dbReference type="SMART" id="SM00448">
    <property type="entry name" value="REC"/>
    <property type="match status" value="1"/>
</dbReference>
<dbReference type="Gene3D" id="3.40.50.2300">
    <property type="match status" value="1"/>
</dbReference>
<evidence type="ECO:0000256" key="7">
    <source>
        <dbReference type="ARBA" id="ARBA00022840"/>
    </source>
</evidence>
<keyword evidence="3 9" id="KW-0597">Phosphoprotein</keyword>
<dbReference type="InterPro" id="IPR001610">
    <property type="entry name" value="PAC"/>
</dbReference>
<dbReference type="NCBIfam" id="TIGR00229">
    <property type="entry name" value="sensory_box"/>
    <property type="match status" value="2"/>
</dbReference>
<feature type="domain" description="PAS" evidence="11">
    <location>
        <begin position="280"/>
        <end position="333"/>
    </location>
</feature>
<comment type="caution">
    <text evidence="13">The sequence shown here is derived from an EMBL/GenBank/DDBJ whole genome shotgun (WGS) entry which is preliminary data.</text>
</comment>
<dbReference type="InterPro" id="IPR011006">
    <property type="entry name" value="CheY-like_superfamily"/>
</dbReference>
<dbReference type="CDD" id="cd16917">
    <property type="entry name" value="HATPase_UhpB-NarQ-NarX-like"/>
    <property type="match status" value="1"/>
</dbReference>
<evidence type="ECO:0000313" key="14">
    <source>
        <dbReference type="Proteomes" id="UP000256485"/>
    </source>
</evidence>
<dbReference type="InterPro" id="IPR000700">
    <property type="entry name" value="PAS-assoc_C"/>
</dbReference>
<evidence type="ECO:0000259" key="11">
    <source>
        <dbReference type="PROSITE" id="PS50112"/>
    </source>
</evidence>
<evidence type="ECO:0000256" key="8">
    <source>
        <dbReference type="ARBA" id="ARBA00023012"/>
    </source>
</evidence>
<evidence type="ECO:0000313" key="13">
    <source>
        <dbReference type="EMBL" id="REF37556.1"/>
    </source>
</evidence>
<sequence>MVEPRIRVVIADDDRAMRDALADLISSQSELELVGEAVNHDDVIRLAARDRPRVVVLDIRMPGGTAPATIKAIQDRSPTTAVIVLSAYENASNAIEVLAAGASAYLVKGSRDEELLEAIARAARGQLSMSAALARECVFLLRRELENERRSGAVALQNANLLRQLLDRVEAAVVLVAADGSIELVNARAARLFGYRRTELIDLPVTTLVPTSKYGEPADELLHRLVRREPPDEEPAVHFTATGRRKDGTTFPVEVSATPMPHGQRGVAVFLRDVSELSLTEARFRRLFEAFPDATVLVDTDGTIQLVNAAAEQLFGYAREDLVGQEVDVLLPEHPVTIYRREADDTRGAQDLTPVSMELTARRRDGSDFPVSVSIGRIRTDEGVQVILAMRDMTEMAGSRAALERSVETLRAAGQSHRNVLVDLVGAQERERWRIAAGIHDDSLQVITAAALRLQQLRRRLSDPEDLRVLAKLEETIRLAADRLRRLIFDFRPPALEHEGLVAAIKAYLEQLQTETGIECHLDNRLEEEPPRQTRVLIYRIAQDALMNVRKHARARRVDVRLVGVEGGTLVEITDDGVGFDVRSVEGRPGHLGLTLMRDRADIVGGWCRIESAPGAGTTVEFWIPHEGGLRRGGEE</sequence>
<evidence type="ECO:0000256" key="6">
    <source>
        <dbReference type="ARBA" id="ARBA00022777"/>
    </source>
</evidence>
<keyword evidence="14" id="KW-1185">Reference proteome</keyword>
<dbReference type="InterPro" id="IPR035965">
    <property type="entry name" value="PAS-like_dom_sf"/>
</dbReference>
<dbReference type="InterPro" id="IPR001789">
    <property type="entry name" value="Sig_transdc_resp-reg_receiver"/>
</dbReference>
<dbReference type="PANTHER" id="PTHR24421">
    <property type="entry name" value="NITRATE/NITRITE SENSOR PROTEIN NARX-RELATED"/>
    <property type="match status" value="1"/>
</dbReference>